<keyword evidence="4 7" id="KW-1133">Transmembrane helix</keyword>
<evidence type="ECO:0000256" key="5">
    <source>
        <dbReference type="ARBA" id="ARBA00023136"/>
    </source>
</evidence>
<feature type="transmembrane region" description="Helical" evidence="7">
    <location>
        <begin position="48"/>
        <end position="68"/>
    </location>
</feature>
<protein>
    <submittedName>
        <fullName evidence="8">Amino acid ABC transporter permease</fullName>
    </submittedName>
</protein>
<evidence type="ECO:0000256" key="6">
    <source>
        <dbReference type="SAM" id="MobiDB-lite"/>
    </source>
</evidence>
<evidence type="ECO:0000256" key="1">
    <source>
        <dbReference type="ARBA" id="ARBA00004651"/>
    </source>
</evidence>
<feature type="transmembrane region" description="Helical" evidence="7">
    <location>
        <begin position="179"/>
        <end position="198"/>
    </location>
</feature>
<reference evidence="8 9" key="1">
    <citation type="submission" date="2021-01" db="EMBL/GenBank/DDBJ databases">
        <title>Whole genome shotgun sequence of Plantactinospora endophytica NBRC 110450.</title>
        <authorList>
            <person name="Komaki H."/>
            <person name="Tamura T."/>
        </authorList>
    </citation>
    <scope>NUCLEOTIDE SEQUENCE [LARGE SCALE GENOMIC DNA]</scope>
    <source>
        <strain evidence="8 9">NBRC 110450</strain>
    </source>
</reference>
<keyword evidence="2" id="KW-1003">Cell membrane</keyword>
<dbReference type="Pfam" id="PF02653">
    <property type="entry name" value="BPD_transp_2"/>
    <property type="match status" value="1"/>
</dbReference>
<feature type="transmembrane region" description="Helical" evidence="7">
    <location>
        <begin position="23"/>
        <end position="42"/>
    </location>
</feature>
<comment type="subcellular location">
    <subcellularLocation>
        <location evidence="1">Cell membrane</location>
        <topology evidence="1">Multi-pass membrane protein</topology>
    </subcellularLocation>
</comment>
<dbReference type="InterPro" id="IPR001851">
    <property type="entry name" value="ABC_transp_permease"/>
</dbReference>
<keyword evidence="9" id="KW-1185">Reference proteome</keyword>
<evidence type="ECO:0000256" key="3">
    <source>
        <dbReference type="ARBA" id="ARBA00022692"/>
    </source>
</evidence>
<proteinExistence type="predicted"/>
<feature type="transmembrane region" description="Helical" evidence="7">
    <location>
        <begin position="104"/>
        <end position="123"/>
    </location>
</feature>
<feature type="transmembrane region" description="Helical" evidence="7">
    <location>
        <begin position="228"/>
        <end position="251"/>
    </location>
</feature>
<evidence type="ECO:0000313" key="8">
    <source>
        <dbReference type="EMBL" id="GIG91325.1"/>
    </source>
</evidence>
<name>A0ABQ4E9I0_9ACTN</name>
<feature type="transmembrane region" description="Helical" evidence="7">
    <location>
        <begin position="130"/>
        <end position="151"/>
    </location>
</feature>
<evidence type="ECO:0000256" key="4">
    <source>
        <dbReference type="ARBA" id="ARBA00022989"/>
    </source>
</evidence>
<evidence type="ECO:0000313" key="9">
    <source>
        <dbReference type="Proteomes" id="UP000646749"/>
    </source>
</evidence>
<dbReference type="PANTHER" id="PTHR30482">
    <property type="entry name" value="HIGH-AFFINITY BRANCHED-CHAIN AMINO ACID TRANSPORT SYSTEM PERMEASE"/>
    <property type="match status" value="1"/>
</dbReference>
<accession>A0ABQ4E9I0</accession>
<evidence type="ECO:0000256" key="2">
    <source>
        <dbReference type="ARBA" id="ARBA00022475"/>
    </source>
</evidence>
<feature type="region of interest" description="Disordered" evidence="6">
    <location>
        <begin position="1"/>
        <end position="20"/>
    </location>
</feature>
<dbReference type="CDD" id="cd06581">
    <property type="entry name" value="TM_PBP1_LivM_like"/>
    <property type="match status" value="1"/>
</dbReference>
<comment type="caution">
    <text evidence="8">The sequence shown here is derived from an EMBL/GenBank/DDBJ whole genome shotgun (WGS) entry which is preliminary data.</text>
</comment>
<keyword evidence="3 7" id="KW-0812">Transmembrane</keyword>
<dbReference type="InterPro" id="IPR043428">
    <property type="entry name" value="LivM-like"/>
</dbReference>
<dbReference type="PANTHER" id="PTHR30482:SF10">
    <property type="entry name" value="HIGH-AFFINITY BRANCHED-CHAIN AMINO ACID TRANSPORT PROTEIN BRAE"/>
    <property type="match status" value="1"/>
</dbReference>
<evidence type="ECO:0000256" key="7">
    <source>
        <dbReference type="SAM" id="Phobius"/>
    </source>
</evidence>
<dbReference type="EMBL" id="BONW01000037">
    <property type="protein sequence ID" value="GIG91325.1"/>
    <property type="molecule type" value="Genomic_DNA"/>
</dbReference>
<keyword evidence="5 7" id="KW-0472">Membrane</keyword>
<organism evidence="8 9">
    <name type="scientific">Plantactinospora endophytica</name>
    <dbReference type="NCBI Taxonomy" id="673535"/>
    <lineage>
        <taxon>Bacteria</taxon>
        <taxon>Bacillati</taxon>
        <taxon>Actinomycetota</taxon>
        <taxon>Actinomycetes</taxon>
        <taxon>Micromonosporales</taxon>
        <taxon>Micromonosporaceae</taxon>
        <taxon>Plantactinospora</taxon>
    </lineage>
</organism>
<gene>
    <name evidence="8" type="ORF">Pen02_62610</name>
</gene>
<dbReference type="RefSeq" id="WP_203869722.1">
    <property type="nucleotide sequence ID" value="NZ_BONW01000037.1"/>
</dbReference>
<sequence length="361" mass="37963">MSAPTVLRRPSPARLSGPTGRRLPSWGTAALILAALAAYPLVFADSAAHNIGILALTFGIAATGWNLLGGYAGQVSFGHALYFGTGAYTTAALVRQGWSPWLAIALSLPLAALLAAAVGWPCFRLRHHYYSIATIAVAEIVFILVTNLPGLGQANGWELPVVEQSLANLQFSLLDKRPYYYVALGFFCLAALAVWLFLRGRAGNYVRAIRDDQEAAAAVGIDVHRYKLAAAALSGAVTALAGGYYVMYVLFVDPPSGLGLDLSVSFTLMAVLGGVGRFWGPLLGAWVLVFVQDVTRQEFSGSGRSVDLLLYGALIVLVSITEPGGLLAIGQRLWAPVARRLGGGRGGKAAPEPAGSAEVKP</sequence>
<dbReference type="Proteomes" id="UP000646749">
    <property type="component" value="Unassembled WGS sequence"/>
</dbReference>
<feature type="transmembrane region" description="Helical" evidence="7">
    <location>
        <begin position="308"/>
        <end position="329"/>
    </location>
</feature>
<feature type="transmembrane region" description="Helical" evidence="7">
    <location>
        <begin position="263"/>
        <end position="288"/>
    </location>
</feature>